<dbReference type="OrthoDB" id="5984028at2759"/>
<dbReference type="SUPFAM" id="SSF57903">
    <property type="entry name" value="FYVE/PHD zinc finger"/>
    <property type="match status" value="1"/>
</dbReference>
<proteinExistence type="predicted"/>
<evidence type="ECO:0000259" key="2">
    <source>
        <dbReference type="Pfam" id="PF25298"/>
    </source>
</evidence>
<dbReference type="InterPro" id="IPR011011">
    <property type="entry name" value="Znf_FYVE_PHD"/>
</dbReference>
<dbReference type="PANTHER" id="PTHR11505">
    <property type="entry name" value="L1 TRANSPOSABLE ELEMENT-RELATED"/>
    <property type="match status" value="1"/>
</dbReference>
<feature type="coiled-coil region" evidence="1">
    <location>
        <begin position="163"/>
        <end position="218"/>
    </location>
</feature>
<dbReference type="InterPro" id="IPR004244">
    <property type="entry name" value="Transposase_22"/>
</dbReference>
<dbReference type="InterPro" id="IPR057251">
    <property type="entry name" value="FP_C"/>
</dbReference>
<name>A0A9N9WHS0_9NEOP</name>
<evidence type="ECO:0000313" key="4">
    <source>
        <dbReference type="Proteomes" id="UP001153714"/>
    </source>
</evidence>
<reference evidence="3" key="1">
    <citation type="submission" date="2021-12" db="EMBL/GenBank/DDBJ databases">
        <authorList>
            <person name="King R."/>
        </authorList>
    </citation>
    <scope>NUCLEOTIDE SEQUENCE</scope>
</reference>
<gene>
    <name evidence="3" type="ORF">DIATSA_LOCUS12862</name>
</gene>
<dbReference type="AlphaFoldDB" id="A0A9N9WHS0"/>
<evidence type="ECO:0000256" key="1">
    <source>
        <dbReference type="SAM" id="Coils"/>
    </source>
</evidence>
<organism evidence="3 4">
    <name type="scientific">Diatraea saccharalis</name>
    <name type="common">sugarcane borer</name>
    <dbReference type="NCBI Taxonomy" id="40085"/>
    <lineage>
        <taxon>Eukaryota</taxon>
        <taxon>Metazoa</taxon>
        <taxon>Ecdysozoa</taxon>
        <taxon>Arthropoda</taxon>
        <taxon>Hexapoda</taxon>
        <taxon>Insecta</taxon>
        <taxon>Pterygota</taxon>
        <taxon>Neoptera</taxon>
        <taxon>Endopterygota</taxon>
        <taxon>Lepidoptera</taxon>
        <taxon>Glossata</taxon>
        <taxon>Ditrysia</taxon>
        <taxon>Pyraloidea</taxon>
        <taxon>Crambidae</taxon>
        <taxon>Crambinae</taxon>
        <taxon>Diatraea</taxon>
    </lineage>
</organism>
<dbReference type="Gene3D" id="3.30.70.1820">
    <property type="entry name" value="L1 transposable element, RRM domain"/>
    <property type="match status" value="1"/>
</dbReference>
<dbReference type="EMBL" id="OU893339">
    <property type="protein sequence ID" value="CAG9795613.1"/>
    <property type="molecule type" value="Genomic_DNA"/>
</dbReference>
<sequence length="386" mass="44400">MAPTLGSCAGCKNKLISKEFLTCDTCKCKYDLECGNVSSKRYQQMEIRQKSTWKCPECTCKLPKNVNSNTPIRTLNEVMNEKDSLEDLSNQCENVTNRVKRVRKPVENIPSRDAVQDMSVVNTTSSCHGSSLPMDGFVTEGRLRDILRQEICRVINQQVTEQLKGIKDQMTTYNDSLEFLNKQYEEFRKILEEKNLAIKNLEKQNQTLQLSVKEITSRVESVEQYMRDCNVEINGIPEHRSENLRKALIQIANTVENPLQDSDIQHVTRIAKLNKESKRPRAVIVKLRSIRQRDELLAAVQKFNKNRKQHDKLNTQHLGYSGEVSSIYVAEHLTPTNKSLHAAARKKAKEAAYKFVWVRDGRIYARKNEHCSALLVRNFDSLKLII</sequence>
<accession>A0A9N9WHS0</accession>
<feature type="domain" description="FP protein C-terminal" evidence="2">
    <location>
        <begin position="334"/>
        <end position="383"/>
    </location>
</feature>
<dbReference type="Proteomes" id="UP001153714">
    <property type="component" value="Chromosome 8"/>
</dbReference>
<reference evidence="3" key="2">
    <citation type="submission" date="2022-10" db="EMBL/GenBank/DDBJ databases">
        <authorList>
            <consortium name="ENA_rothamsted_submissions"/>
            <consortium name="culmorum"/>
            <person name="King R."/>
        </authorList>
    </citation>
    <scope>NUCLEOTIDE SEQUENCE</scope>
</reference>
<evidence type="ECO:0000313" key="3">
    <source>
        <dbReference type="EMBL" id="CAG9795613.1"/>
    </source>
</evidence>
<dbReference type="Pfam" id="PF25298">
    <property type="entry name" value="Baculo_FP_2nd"/>
    <property type="match status" value="1"/>
</dbReference>
<keyword evidence="1" id="KW-0175">Coiled coil</keyword>
<keyword evidence="4" id="KW-1185">Reference proteome</keyword>
<protein>
    <recommendedName>
        <fullName evidence="2">FP protein C-terminal domain-containing protein</fullName>
    </recommendedName>
</protein>